<accession>E3PSP0</accession>
<dbReference type="Gene3D" id="3.30.300.20">
    <property type="match status" value="1"/>
</dbReference>
<dbReference type="Gene3D" id="3.40.50.300">
    <property type="entry name" value="P-loop containing nucleotide triphosphate hydrolases"/>
    <property type="match status" value="1"/>
</dbReference>
<dbReference type="PANTHER" id="PTHR42698">
    <property type="entry name" value="GTPASE ERA"/>
    <property type="match status" value="1"/>
</dbReference>
<comment type="subcellular location">
    <subcellularLocation>
        <location evidence="8">Cytoplasm</location>
    </subcellularLocation>
    <subcellularLocation>
        <location evidence="8">Cell membrane</location>
        <topology evidence="8">Peripheral membrane protein</topology>
    </subcellularLocation>
</comment>
<keyword evidence="8" id="KW-1003">Cell membrane</keyword>
<dbReference type="FunFam" id="3.30.300.20:FF:000003">
    <property type="entry name" value="GTPase Era"/>
    <property type="match status" value="1"/>
</dbReference>
<dbReference type="GO" id="GO:0005886">
    <property type="term" value="C:plasma membrane"/>
    <property type="evidence" value="ECO:0007669"/>
    <property type="project" value="UniProtKB-SubCell"/>
</dbReference>
<comment type="subunit">
    <text evidence="8">Monomer.</text>
</comment>
<dbReference type="HOGENOM" id="CLU_038009_1_0_9"/>
<keyword evidence="8" id="KW-0963">Cytoplasm</keyword>
<dbReference type="PANTHER" id="PTHR42698:SF1">
    <property type="entry name" value="GTPASE ERA, MITOCHONDRIAL"/>
    <property type="match status" value="1"/>
</dbReference>
<evidence type="ECO:0000256" key="2">
    <source>
        <dbReference type="ARBA" id="ARBA00020484"/>
    </source>
</evidence>
<dbReference type="Pfam" id="PF07650">
    <property type="entry name" value="KH_2"/>
    <property type="match status" value="1"/>
</dbReference>
<dbReference type="FunFam" id="3.40.50.300:FF:000094">
    <property type="entry name" value="GTPase Era"/>
    <property type="match status" value="1"/>
</dbReference>
<dbReference type="InterPro" id="IPR005662">
    <property type="entry name" value="GTPase_Era-like"/>
</dbReference>
<dbReference type="InterPro" id="IPR006073">
    <property type="entry name" value="GTP-bd"/>
</dbReference>
<dbReference type="NCBIfam" id="TIGR00436">
    <property type="entry name" value="era"/>
    <property type="match status" value="1"/>
</dbReference>
<feature type="domain" description="Era-type G" evidence="10">
    <location>
        <begin position="12"/>
        <end position="179"/>
    </location>
</feature>
<dbReference type="InterPro" id="IPR005225">
    <property type="entry name" value="Small_GTP-bd"/>
</dbReference>
<evidence type="ECO:0000256" key="5">
    <source>
        <dbReference type="ARBA" id="ARBA00022884"/>
    </source>
</evidence>
<feature type="region of interest" description="G3" evidence="9">
    <location>
        <begin position="67"/>
        <end position="70"/>
    </location>
</feature>
<dbReference type="HAMAP" id="MF_00367">
    <property type="entry name" value="GTPase_Era"/>
    <property type="match status" value="1"/>
</dbReference>
<evidence type="ECO:0000313" key="11">
    <source>
        <dbReference type="EMBL" id="CBH21894.1"/>
    </source>
</evidence>
<comment type="function">
    <text evidence="8">An essential GTPase that binds both GDP and GTP, with rapid nucleotide exchange. Plays a role in 16S rRNA processing and 30S ribosomal subunit biogenesis and possibly also in cell cycle regulation and energy metabolism.</text>
</comment>
<sequence length="305" mass="34831">MMKNNSSKKNFKSGFVSIIGRPNVGKSTLMNSLVGEKIAIMSDKPQTTRNQIRAIYNDDEMQIVFMDTPGIQKPQNRLGDYMLKVSHSSMRDTDVILFVVDDSKSIGKKDSDIIETLKTNKSKKILAINKIDKLSKEELMDLINMYSKIGIFDEIVPVSALKGTNNNTLIKVLAKYMEAGPLYFPVDMITDQPEKVLVSEIIREKLLMYTDQEIPHGIAVDIEAMKKRKDKDIIDISAVIYCERESHKKIIIGSQGRKIKGIGKAAREELEMILGSKIFLELWVKVKENWRDRENYIRSFGYEDK</sequence>
<reference evidence="12" key="1">
    <citation type="journal article" date="2010" name="BMC Genomics">
        <title>Clostridium sticklandii, a specialist in amino acid degradation:revisiting its metabolism through its genome sequence.</title>
        <authorList>
            <person name="Fonknechten N."/>
            <person name="Chaussonnerie S."/>
            <person name="Tricot S."/>
            <person name="Lajus A."/>
            <person name="Andreesen J.R."/>
            <person name="Perchat N."/>
            <person name="Pelletier E."/>
            <person name="Gouyvenoux M."/>
            <person name="Barbe V."/>
            <person name="Salanoubat M."/>
            <person name="Le Paslier D."/>
            <person name="Weissenbach J."/>
            <person name="Cohen G.N."/>
            <person name="Kreimeyer A."/>
        </authorList>
    </citation>
    <scope>NUCLEOTIDE SEQUENCE [LARGE SCALE GENOMIC DNA]</scope>
    <source>
        <strain evidence="12">ATCC 12662 / DSM 519 / JCM 1433 / CCUG 9281 / NCIMB 10654 / HF</strain>
    </source>
</reference>
<dbReference type="EMBL" id="FP565809">
    <property type="protein sequence ID" value="CBH21894.1"/>
    <property type="molecule type" value="Genomic_DNA"/>
</dbReference>
<dbReference type="AlphaFoldDB" id="E3PSP0"/>
<dbReference type="InterPro" id="IPR004044">
    <property type="entry name" value="KH_dom_type_2"/>
</dbReference>
<dbReference type="GO" id="GO:0000028">
    <property type="term" value="P:ribosomal small subunit assembly"/>
    <property type="evidence" value="ECO:0007669"/>
    <property type="project" value="TreeGrafter"/>
</dbReference>
<gene>
    <name evidence="8 11" type="primary">era</name>
    <name evidence="11" type="ordered locus">CLOST_1774</name>
</gene>
<dbReference type="GO" id="GO:0005525">
    <property type="term" value="F:GTP binding"/>
    <property type="evidence" value="ECO:0007669"/>
    <property type="project" value="UniProtKB-UniRule"/>
</dbReference>
<evidence type="ECO:0000256" key="1">
    <source>
        <dbReference type="ARBA" id="ARBA00007921"/>
    </source>
</evidence>
<dbReference type="Pfam" id="PF01926">
    <property type="entry name" value="MMR_HSR1"/>
    <property type="match status" value="1"/>
</dbReference>
<dbReference type="GO" id="GO:0043024">
    <property type="term" value="F:ribosomal small subunit binding"/>
    <property type="evidence" value="ECO:0007669"/>
    <property type="project" value="TreeGrafter"/>
</dbReference>
<dbReference type="SUPFAM" id="SSF52540">
    <property type="entry name" value="P-loop containing nucleoside triphosphate hydrolases"/>
    <property type="match status" value="1"/>
</dbReference>
<evidence type="ECO:0000313" key="12">
    <source>
        <dbReference type="Proteomes" id="UP000007041"/>
    </source>
</evidence>
<keyword evidence="12" id="KW-1185">Reference proteome</keyword>
<feature type="binding site" evidence="8">
    <location>
        <begin position="67"/>
        <end position="71"/>
    </location>
    <ligand>
        <name>GTP</name>
        <dbReference type="ChEBI" id="CHEBI:37565"/>
    </ligand>
</feature>
<feature type="region of interest" description="G5" evidence="9">
    <location>
        <begin position="158"/>
        <end position="160"/>
    </location>
</feature>
<keyword evidence="5 8" id="KW-0694">RNA-binding</keyword>
<feature type="region of interest" description="G4" evidence="9">
    <location>
        <begin position="129"/>
        <end position="132"/>
    </location>
</feature>
<dbReference type="CDD" id="cd22534">
    <property type="entry name" value="KH-II_Era"/>
    <property type="match status" value="1"/>
</dbReference>
<organism evidence="11 12">
    <name type="scientific">Acetoanaerobium sticklandii (strain ATCC 12662 / DSM 519 / JCM 1433 / CCUG 9281 / NCIMB 10654 / HF)</name>
    <name type="common">Clostridium sticklandii</name>
    <dbReference type="NCBI Taxonomy" id="499177"/>
    <lineage>
        <taxon>Bacteria</taxon>
        <taxon>Bacillati</taxon>
        <taxon>Bacillota</taxon>
        <taxon>Clostridia</taxon>
        <taxon>Peptostreptococcales</taxon>
        <taxon>Filifactoraceae</taxon>
        <taxon>Acetoanaerobium</taxon>
    </lineage>
</organism>
<comment type="similarity">
    <text evidence="1 8 9">Belongs to the TRAFAC class TrmE-Era-EngA-EngB-Septin-like GTPase superfamily. Era GTPase family.</text>
</comment>
<keyword evidence="8" id="KW-0699">rRNA-binding</keyword>
<dbReference type="KEGG" id="cst:CLOST_1774"/>
<keyword evidence="6 8" id="KW-0342">GTP-binding</keyword>
<dbReference type="NCBIfam" id="NF000908">
    <property type="entry name" value="PRK00089.1"/>
    <property type="match status" value="1"/>
</dbReference>
<proteinExistence type="inferred from homology"/>
<evidence type="ECO:0000256" key="4">
    <source>
        <dbReference type="ARBA" id="ARBA00022741"/>
    </source>
</evidence>
<dbReference type="NCBIfam" id="TIGR00231">
    <property type="entry name" value="small_GTP"/>
    <property type="match status" value="1"/>
</dbReference>
<dbReference type="GO" id="GO:0003924">
    <property type="term" value="F:GTPase activity"/>
    <property type="evidence" value="ECO:0007669"/>
    <property type="project" value="UniProtKB-UniRule"/>
</dbReference>
<dbReference type="GO" id="GO:0005829">
    <property type="term" value="C:cytosol"/>
    <property type="evidence" value="ECO:0007669"/>
    <property type="project" value="TreeGrafter"/>
</dbReference>
<evidence type="ECO:0000256" key="7">
    <source>
        <dbReference type="ARBA" id="ARBA00023136"/>
    </source>
</evidence>
<keyword evidence="3 8" id="KW-0690">Ribosome biogenesis</keyword>
<name>E3PSP0_ACESD</name>
<dbReference type="InterPro" id="IPR030388">
    <property type="entry name" value="G_ERA_dom"/>
</dbReference>
<dbReference type="eggNOG" id="COG1159">
    <property type="taxonomic scope" value="Bacteria"/>
</dbReference>
<dbReference type="InterPro" id="IPR015946">
    <property type="entry name" value="KH_dom-like_a/b"/>
</dbReference>
<dbReference type="GO" id="GO:0070181">
    <property type="term" value="F:small ribosomal subunit rRNA binding"/>
    <property type="evidence" value="ECO:0007669"/>
    <property type="project" value="UniProtKB-UniRule"/>
</dbReference>
<dbReference type="STRING" id="1511.CLOST_1774"/>
<evidence type="ECO:0000256" key="3">
    <source>
        <dbReference type="ARBA" id="ARBA00022517"/>
    </source>
</evidence>
<dbReference type="Proteomes" id="UP000007041">
    <property type="component" value="Chromosome"/>
</dbReference>
<evidence type="ECO:0000259" key="10">
    <source>
        <dbReference type="PROSITE" id="PS51713"/>
    </source>
</evidence>
<dbReference type="InterPro" id="IPR009019">
    <property type="entry name" value="KH_sf_prok-type"/>
</dbReference>
<keyword evidence="4 8" id="KW-0547">Nucleotide-binding</keyword>
<evidence type="ECO:0000256" key="9">
    <source>
        <dbReference type="PROSITE-ProRule" id="PRU01050"/>
    </source>
</evidence>
<feature type="region of interest" description="G2" evidence="9">
    <location>
        <begin position="46"/>
        <end position="50"/>
    </location>
</feature>
<evidence type="ECO:0000256" key="6">
    <source>
        <dbReference type="ARBA" id="ARBA00023134"/>
    </source>
</evidence>
<dbReference type="InterPro" id="IPR027417">
    <property type="entry name" value="P-loop_NTPase"/>
</dbReference>
<feature type="binding site" evidence="8">
    <location>
        <begin position="129"/>
        <end position="132"/>
    </location>
    <ligand>
        <name>GTP</name>
        <dbReference type="ChEBI" id="CHEBI:37565"/>
    </ligand>
</feature>
<evidence type="ECO:0000256" key="8">
    <source>
        <dbReference type="HAMAP-Rule" id="MF_00367"/>
    </source>
</evidence>
<feature type="binding site" evidence="8">
    <location>
        <begin position="20"/>
        <end position="27"/>
    </location>
    <ligand>
        <name>GTP</name>
        <dbReference type="ChEBI" id="CHEBI:37565"/>
    </ligand>
</feature>
<keyword evidence="7 8" id="KW-0472">Membrane</keyword>
<dbReference type="SUPFAM" id="SSF54814">
    <property type="entry name" value="Prokaryotic type KH domain (KH-domain type II)"/>
    <property type="match status" value="1"/>
</dbReference>
<dbReference type="CDD" id="cd04163">
    <property type="entry name" value="Era"/>
    <property type="match status" value="1"/>
</dbReference>
<dbReference type="PROSITE" id="PS51713">
    <property type="entry name" value="G_ERA"/>
    <property type="match status" value="1"/>
</dbReference>
<protein>
    <recommendedName>
        <fullName evidence="2 8">GTPase Era</fullName>
    </recommendedName>
</protein>
<feature type="region of interest" description="G1" evidence="9">
    <location>
        <begin position="20"/>
        <end position="27"/>
    </location>
</feature>